<feature type="transmembrane region" description="Helical" evidence="1">
    <location>
        <begin position="103"/>
        <end position="123"/>
    </location>
</feature>
<proteinExistence type="predicted"/>
<dbReference type="RefSeq" id="WP_090039465.1">
    <property type="nucleotide sequence ID" value="NZ_FOKI01000006.1"/>
</dbReference>
<dbReference type="Proteomes" id="UP000198619">
    <property type="component" value="Unassembled WGS sequence"/>
</dbReference>
<feature type="transmembrane region" description="Helical" evidence="1">
    <location>
        <begin position="12"/>
        <end position="32"/>
    </location>
</feature>
<evidence type="ECO:0000256" key="1">
    <source>
        <dbReference type="SAM" id="Phobius"/>
    </source>
</evidence>
<reference evidence="2 3" key="1">
    <citation type="submission" date="2016-10" db="EMBL/GenBank/DDBJ databases">
        <authorList>
            <person name="de Groot N.N."/>
        </authorList>
    </citation>
    <scope>NUCLEOTIDE SEQUENCE [LARGE SCALE GENOMIC DNA]</scope>
    <source>
        <strain evidence="2 3">DSM 12271</strain>
    </source>
</reference>
<accession>A0A1I0WUL3</accession>
<feature type="transmembrane region" description="Helical" evidence="1">
    <location>
        <begin position="129"/>
        <end position="153"/>
    </location>
</feature>
<evidence type="ECO:0000313" key="3">
    <source>
        <dbReference type="Proteomes" id="UP000198619"/>
    </source>
</evidence>
<dbReference type="STRING" id="84698.SAMN04488528_100671"/>
<feature type="transmembrane region" description="Helical" evidence="1">
    <location>
        <begin position="74"/>
        <end position="94"/>
    </location>
</feature>
<keyword evidence="1" id="KW-0472">Membrane</keyword>
<name>A0A1I0WUL3_9CLOT</name>
<dbReference type="AlphaFoldDB" id="A0A1I0WUL3"/>
<dbReference type="EMBL" id="FOKI01000006">
    <property type="protein sequence ID" value="SFA92311.1"/>
    <property type="molecule type" value="Genomic_DNA"/>
</dbReference>
<protein>
    <submittedName>
        <fullName evidence="2">Niacin transporter</fullName>
    </submittedName>
</protein>
<keyword evidence="1" id="KW-0812">Transmembrane</keyword>
<evidence type="ECO:0000313" key="2">
    <source>
        <dbReference type="EMBL" id="SFA92311.1"/>
    </source>
</evidence>
<dbReference type="Gene3D" id="1.10.1760.20">
    <property type="match status" value="1"/>
</dbReference>
<keyword evidence="1" id="KW-1133">Transmembrane helix</keyword>
<keyword evidence="3" id="KW-1185">Reference proteome</keyword>
<feature type="transmembrane region" description="Helical" evidence="1">
    <location>
        <begin position="44"/>
        <end position="68"/>
    </location>
</feature>
<gene>
    <name evidence="2" type="ORF">SAMN04488528_100671</name>
</gene>
<organism evidence="2 3">
    <name type="scientific">Clostridium frigidicarnis</name>
    <dbReference type="NCBI Taxonomy" id="84698"/>
    <lineage>
        <taxon>Bacteria</taxon>
        <taxon>Bacillati</taxon>
        <taxon>Bacillota</taxon>
        <taxon>Clostridia</taxon>
        <taxon>Eubacteriales</taxon>
        <taxon>Clostridiaceae</taxon>
        <taxon>Clostridium</taxon>
    </lineage>
</organism>
<dbReference type="OrthoDB" id="1631895at2"/>
<sequence length="174" mass="18807">MDNKITKMVFTALFTALAIIIPIYFGFLKIIIGPFTATLASHVPIFLSMYLSPASAVVVAIGSTLGFLYGGLPIVVVFRAAMHIIVGFIGAVLVKKGFKYRNIVLITAPIHGILEGLAVIPFYGLNIYYIIVVTAVGSMLHHCADGFISGVLLKSLSKALRRDLTKGIIRNQQI</sequence>